<name>D7DJJ3_METV0</name>
<reference evidence="1 2" key="2">
    <citation type="journal article" date="2011" name="J. Bacteriol.">
        <title>Genomes of three methylotrophs from a single niche uncover genetic and metabolic divergence of Methylophilaceae.</title>
        <authorList>
            <person name="Lapidus A."/>
            <person name="Clum A."/>
            <person name="Labutti K."/>
            <person name="Kaluzhnaya M.G."/>
            <person name="Lim S."/>
            <person name="Beck D.A."/>
            <person name="Glavina Del Rio T."/>
            <person name="Nolan M."/>
            <person name="Mavromatis K."/>
            <person name="Huntemann M."/>
            <person name="Lucas S."/>
            <person name="Lidstrom M.E."/>
            <person name="Ivanova N."/>
            <person name="Chistoserdova L."/>
        </authorList>
    </citation>
    <scope>NUCLEOTIDE SEQUENCE [LARGE SCALE GENOMIC DNA]</scope>
    <source>
        <strain evidence="1 2">301</strain>
    </source>
</reference>
<proteinExistence type="predicted"/>
<dbReference type="OrthoDB" id="8745403at2"/>
<evidence type="ECO:0000313" key="1">
    <source>
        <dbReference type="EMBL" id="ADI30228.1"/>
    </source>
</evidence>
<reference evidence="2" key="1">
    <citation type="submission" date="2010-05" db="EMBL/GenBank/DDBJ databases">
        <title>Complete sequence of Methylotenera sp. 301.</title>
        <authorList>
            <person name="Lucas S."/>
            <person name="Copeland A."/>
            <person name="Lapidus A."/>
            <person name="Cheng J.-F."/>
            <person name="Bruce D."/>
            <person name="Goodwin L."/>
            <person name="Pitluck S."/>
            <person name="Clum A."/>
            <person name="Land M."/>
            <person name="Hauser L."/>
            <person name="Kyrpides N."/>
            <person name="Ivanova N."/>
            <person name="Chistoservova L."/>
            <person name="Kalyuzhnaya M."/>
            <person name="Woyke T."/>
        </authorList>
    </citation>
    <scope>NUCLEOTIDE SEQUENCE [LARGE SCALE GENOMIC DNA]</scope>
    <source>
        <strain evidence="2">301</strain>
    </source>
</reference>
<dbReference type="EMBL" id="CP002056">
    <property type="protein sequence ID" value="ADI30228.1"/>
    <property type="molecule type" value="Genomic_DNA"/>
</dbReference>
<protein>
    <submittedName>
        <fullName evidence="1">Uncharacterized protein</fullName>
    </submittedName>
</protein>
<dbReference type="HOGENOM" id="CLU_537257_0_0_4"/>
<keyword evidence="2" id="KW-1185">Reference proteome</keyword>
<dbReference type="AlphaFoldDB" id="D7DJJ3"/>
<dbReference type="Proteomes" id="UP000000383">
    <property type="component" value="Chromosome"/>
</dbReference>
<evidence type="ECO:0000313" key="2">
    <source>
        <dbReference type="Proteomes" id="UP000000383"/>
    </source>
</evidence>
<sequence length="507" mass="58181">MAPQYNIDISHLPPSEVEIFYQRYLIEKAADLVKQYNLAPKLSNRLHSLFPEELAHKQCEYCSSNIYSPRLKKSEIHIDKKVRTGKCEVCGHNHLLTLDLEDFANTRLKFNCNCPSCKEAREAKAKIERDGLAAKAKEKQDKLVKRLRDEFDANVAFHFLPFTEETESFHLTDVTMLMSLLFARWSNIVGGNKDDYIASIDSGNLPVYACDTDIREHPISTCIKNHLIRFDLSRCYFNYFEVEDDNPITYYPFKIPFQPNFINEDGDELTSKQVYEWLSRKFSDGYLYSDWKDELLDVWINLGVAECIEYAKSKAEEYNFRFEYEAKVSEIIRDLLHRHSVSECFYFISTAYWNAAAFIQSNKATCRKHAENTVPGKILSLANSGKSKFWDRPTSLPRSAYSLMLFDVILNAKNDAGFNLCPGKNYQDLLGKAKVEWPETIDEPISINITGEGGVYDFFGCLPDATFKESNDSVIDQLTNLAWIARALGLKKAAEVINDKLLVDDGD</sequence>
<accession>D7DJJ3</accession>
<gene>
    <name evidence="1" type="ordered locus">M301_1855</name>
</gene>
<dbReference type="KEGG" id="meh:M301_1855"/>
<dbReference type="RefSeq" id="WP_013148540.1">
    <property type="nucleotide sequence ID" value="NC_014207.1"/>
</dbReference>
<organism evidence="1 2">
    <name type="scientific">Methylotenera versatilis (strain 301)</name>
    <dbReference type="NCBI Taxonomy" id="666681"/>
    <lineage>
        <taxon>Bacteria</taxon>
        <taxon>Pseudomonadati</taxon>
        <taxon>Pseudomonadota</taxon>
        <taxon>Betaproteobacteria</taxon>
        <taxon>Nitrosomonadales</taxon>
        <taxon>Methylophilaceae</taxon>
        <taxon>Methylotenera</taxon>
    </lineage>
</organism>